<feature type="domain" description="Reverse transcriptase Ty1/copia-type" evidence="1">
    <location>
        <begin position="254"/>
        <end position="319"/>
    </location>
</feature>
<dbReference type="Pfam" id="PF07727">
    <property type="entry name" value="RVT_2"/>
    <property type="match status" value="1"/>
</dbReference>
<organism evidence="3 4">
    <name type="scientific">Cannabis sativa</name>
    <name type="common">Hemp</name>
    <name type="synonym">Marijuana</name>
    <dbReference type="NCBI Taxonomy" id="3483"/>
    <lineage>
        <taxon>Eukaryota</taxon>
        <taxon>Viridiplantae</taxon>
        <taxon>Streptophyta</taxon>
        <taxon>Embryophyta</taxon>
        <taxon>Tracheophyta</taxon>
        <taxon>Spermatophyta</taxon>
        <taxon>Magnoliopsida</taxon>
        <taxon>eudicotyledons</taxon>
        <taxon>Gunneridae</taxon>
        <taxon>Pentapetalae</taxon>
        <taxon>rosids</taxon>
        <taxon>fabids</taxon>
        <taxon>Rosales</taxon>
        <taxon>Cannabaceae</taxon>
        <taxon>Cannabis</taxon>
    </lineage>
</organism>
<dbReference type="EMBL" id="UZAU01000814">
    <property type="status" value="NOT_ANNOTATED_CDS"/>
    <property type="molecule type" value="Genomic_DNA"/>
</dbReference>
<evidence type="ECO:0008006" key="5">
    <source>
        <dbReference type="Google" id="ProtNLM"/>
    </source>
</evidence>
<protein>
    <recommendedName>
        <fullName evidence="5">Reverse transcriptase Ty1/copia-type domain-containing protein</fullName>
    </recommendedName>
</protein>
<name>A0A803QR25_CANSA</name>
<accession>A0A803QR25</accession>
<dbReference type="InterPro" id="IPR057670">
    <property type="entry name" value="SH3_retrovirus"/>
</dbReference>
<dbReference type="Pfam" id="PF25597">
    <property type="entry name" value="SH3_retrovirus"/>
    <property type="match status" value="1"/>
</dbReference>
<keyword evidence="4" id="KW-1185">Reference proteome</keyword>
<dbReference type="InterPro" id="IPR013103">
    <property type="entry name" value="RVT_2"/>
</dbReference>
<feature type="domain" description="Retroviral polymerase SH3-like" evidence="2">
    <location>
        <begin position="138"/>
        <end position="197"/>
    </location>
</feature>
<evidence type="ECO:0000313" key="3">
    <source>
        <dbReference type="EnsemblPlants" id="cds.evm.model.10.942"/>
    </source>
</evidence>
<dbReference type="Proteomes" id="UP000596661">
    <property type="component" value="Unassembled WGS sequence"/>
</dbReference>
<sequence length="416" mass="47357">MEELKAHTMGINIKLTPQKESQFPTSRKDVSCVTKHHISNEICPELSKKPGSCFKKYGNPNLVLGENISDDGYESARAMVRHVPEIKRNLISIAMLDDGGCTVQVEGGVLKVSKGTKTFVEARTGHLEDYGRLRTFGCIAYAHIEQDKLEPRGINCVFLGYPEGVKSYKLWSIESGNHKKFFISRDVVFEEDEVCKDTLELSSNIGPKKNDSIQFEVELEKSLTPGNREMSTETATKIEFEVEEDGEENIAIKDLKLEQMDVKTAFLHGEFDEEILMKQLEGFEVEGKEDHVCLVKKSLSGLKQSPRQWYIRPTKKILEIEIYRDRKSKELVLSQAGYISKLLNIFGFQDAKPISTPLVQHFKLSNMQSPLTKDESQYMEKVPNTSWVGSIMYVMIFTRPDLCYAMSMVSRFMHNP</sequence>
<evidence type="ECO:0000313" key="4">
    <source>
        <dbReference type="Proteomes" id="UP000596661"/>
    </source>
</evidence>
<dbReference type="Gramene" id="evm.model.10.942">
    <property type="protein sequence ID" value="cds.evm.model.10.942"/>
    <property type="gene ID" value="evm.TU.10.942"/>
</dbReference>
<dbReference type="AlphaFoldDB" id="A0A803QR25"/>
<dbReference type="EnsemblPlants" id="evm.model.10.942">
    <property type="protein sequence ID" value="cds.evm.model.10.942"/>
    <property type="gene ID" value="evm.TU.10.942"/>
</dbReference>
<evidence type="ECO:0000259" key="1">
    <source>
        <dbReference type="Pfam" id="PF07727"/>
    </source>
</evidence>
<evidence type="ECO:0000259" key="2">
    <source>
        <dbReference type="Pfam" id="PF25597"/>
    </source>
</evidence>
<reference evidence="3" key="1">
    <citation type="submission" date="2021-03" db="UniProtKB">
        <authorList>
            <consortium name="EnsemblPlants"/>
        </authorList>
    </citation>
    <scope>IDENTIFICATION</scope>
</reference>
<proteinExistence type="predicted"/>